<comment type="caution">
    <text evidence="3">The sequence shown here is derived from an EMBL/GenBank/DDBJ whole genome shotgun (WGS) entry which is preliminary data.</text>
</comment>
<name>A0A8J7TP22_9BACT</name>
<comment type="similarity">
    <text evidence="1">Belongs to the bacterial sugar transferase family.</text>
</comment>
<keyword evidence="3" id="KW-0808">Transferase</keyword>
<evidence type="ECO:0000313" key="3">
    <source>
        <dbReference type="EMBL" id="MBN8661588.1"/>
    </source>
</evidence>
<evidence type="ECO:0000256" key="1">
    <source>
        <dbReference type="ARBA" id="ARBA00006464"/>
    </source>
</evidence>
<gene>
    <name evidence="3" type="ORF">J0M35_14580</name>
</gene>
<dbReference type="PANTHER" id="PTHR30576">
    <property type="entry name" value="COLANIC BIOSYNTHESIS UDP-GLUCOSE LIPID CARRIER TRANSFERASE"/>
    <property type="match status" value="1"/>
</dbReference>
<dbReference type="AlphaFoldDB" id="A0A8J7TP22"/>
<dbReference type="GO" id="GO:0016780">
    <property type="term" value="F:phosphotransferase activity, for other substituted phosphate groups"/>
    <property type="evidence" value="ECO:0007669"/>
    <property type="project" value="TreeGrafter"/>
</dbReference>
<organism evidence="3 4">
    <name type="scientific">Candidatus Obscuribacter phosphatis</name>
    <dbReference type="NCBI Taxonomy" id="1906157"/>
    <lineage>
        <taxon>Bacteria</taxon>
        <taxon>Bacillati</taxon>
        <taxon>Candidatus Melainabacteria</taxon>
        <taxon>Candidatus Obscuribacterales</taxon>
        <taxon>Candidatus Obscuribacteraceae</taxon>
        <taxon>Candidatus Obscuribacter</taxon>
    </lineage>
</organism>
<dbReference type="Proteomes" id="UP000664277">
    <property type="component" value="Unassembled WGS sequence"/>
</dbReference>
<protein>
    <submittedName>
        <fullName evidence="3">Sugar transferase</fullName>
    </submittedName>
</protein>
<feature type="domain" description="Bacterial sugar transferase" evidence="2">
    <location>
        <begin position="4"/>
        <end position="181"/>
    </location>
</feature>
<reference evidence="3" key="1">
    <citation type="submission" date="2021-02" db="EMBL/GenBank/DDBJ databases">
        <title>Genome-Resolved Metagenomics of a Microbial Community Performing Photosynthetic Biological Nutrient Removal.</title>
        <authorList>
            <person name="Mcdaniel E.A."/>
        </authorList>
    </citation>
    <scope>NUCLEOTIDE SEQUENCE</scope>
    <source>
        <strain evidence="3">UWPOB_OBS1</strain>
    </source>
</reference>
<dbReference type="EMBL" id="JAFLCK010000022">
    <property type="protein sequence ID" value="MBN8661588.1"/>
    <property type="molecule type" value="Genomic_DNA"/>
</dbReference>
<dbReference type="PANTHER" id="PTHR30576:SF10">
    <property type="entry name" value="SLL5057 PROTEIN"/>
    <property type="match status" value="1"/>
</dbReference>
<dbReference type="InterPro" id="IPR003362">
    <property type="entry name" value="Bact_transf"/>
</dbReference>
<sequence>MLAKRLTDFIISASALVVLAPLLIFIALAIKLDSKGPIIFKQRRVGQNGEFFEIYKFRTMRTGTPDLPTDQMLKLPSPITRVGNFLRKTSLDELPQLFNVLAGQMSLVGPRPALYNQLELTERRKDEGVLKFLPGITGWAQVNGRDELPDEVKVKADKWYCDHWSYWLDLRIIFMTFGAVFSKKGAN</sequence>
<dbReference type="Pfam" id="PF02397">
    <property type="entry name" value="Bac_transf"/>
    <property type="match status" value="1"/>
</dbReference>
<evidence type="ECO:0000259" key="2">
    <source>
        <dbReference type="Pfam" id="PF02397"/>
    </source>
</evidence>
<proteinExistence type="inferred from homology"/>
<accession>A0A8J7TP22</accession>
<evidence type="ECO:0000313" key="4">
    <source>
        <dbReference type="Proteomes" id="UP000664277"/>
    </source>
</evidence>